<name>A2DYR5_TRIV3</name>
<organism evidence="2 3">
    <name type="scientific">Trichomonas vaginalis (strain ATCC PRA-98 / G3)</name>
    <dbReference type="NCBI Taxonomy" id="412133"/>
    <lineage>
        <taxon>Eukaryota</taxon>
        <taxon>Metamonada</taxon>
        <taxon>Parabasalia</taxon>
        <taxon>Trichomonadida</taxon>
        <taxon>Trichomonadidae</taxon>
        <taxon>Trichomonas</taxon>
    </lineage>
</organism>
<dbReference type="VEuPathDB" id="TrichDB:TVAG_426480"/>
<evidence type="ECO:0000313" key="2">
    <source>
        <dbReference type="EMBL" id="EAY14455.1"/>
    </source>
</evidence>
<reference evidence="2" key="2">
    <citation type="journal article" date="2007" name="Science">
        <title>Draft genome sequence of the sexually transmitted pathogen Trichomonas vaginalis.</title>
        <authorList>
            <person name="Carlton J.M."/>
            <person name="Hirt R.P."/>
            <person name="Silva J.C."/>
            <person name="Delcher A.L."/>
            <person name="Schatz M."/>
            <person name="Zhao Q."/>
            <person name="Wortman J.R."/>
            <person name="Bidwell S.L."/>
            <person name="Alsmark U.C.M."/>
            <person name="Besteiro S."/>
            <person name="Sicheritz-Ponten T."/>
            <person name="Noel C.J."/>
            <person name="Dacks J.B."/>
            <person name="Foster P.G."/>
            <person name="Simillion C."/>
            <person name="Van de Peer Y."/>
            <person name="Miranda-Saavedra D."/>
            <person name="Barton G.J."/>
            <person name="Westrop G.D."/>
            <person name="Mueller S."/>
            <person name="Dessi D."/>
            <person name="Fiori P.L."/>
            <person name="Ren Q."/>
            <person name="Paulsen I."/>
            <person name="Zhang H."/>
            <person name="Bastida-Corcuera F.D."/>
            <person name="Simoes-Barbosa A."/>
            <person name="Brown M.T."/>
            <person name="Hayes R.D."/>
            <person name="Mukherjee M."/>
            <person name="Okumura C.Y."/>
            <person name="Schneider R."/>
            <person name="Smith A.J."/>
            <person name="Vanacova S."/>
            <person name="Villalvazo M."/>
            <person name="Haas B.J."/>
            <person name="Pertea M."/>
            <person name="Feldblyum T.V."/>
            <person name="Utterback T.R."/>
            <person name="Shu C.L."/>
            <person name="Osoegawa K."/>
            <person name="de Jong P.J."/>
            <person name="Hrdy I."/>
            <person name="Horvathova L."/>
            <person name="Zubacova Z."/>
            <person name="Dolezal P."/>
            <person name="Malik S.B."/>
            <person name="Logsdon J.M. Jr."/>
            <person name="Henze K."/>
            <person name="Gupta A."/>
            <person name="Wang C.C."/>
            <person name="Dunne R.L."/>
            <person name="Upcroft J.A."/>
            <person name="Upcroft P."/>
            <person name="White O."/>
            <person name="Salzberg S.L."/>
            <person name="Tang P."/>
            <person name="Chiu C.-H."/>
            <person name="Lee Y.-S."/>
            <person name="Embley T.M."/>
            <person name="Coombs G.H."/>
            <person name="Mottram J.C."/>
            <person name="Tachezy J."/>
            <person name="Fraser-Liggett C.M."/>
            <person name="Johnson P.J."/>
        </authorList>
    </citation>
    <scope>NUCLEOTIDE SEQUENCE [LARGE SCALE GENOMIC DNA]</scope>
    <source>
        <strain evidence="2">G3</strain>
    </source>
</reference>
<protein>
    <submittedName>
        <fullName evidence="2">Uncharacterized protein</fullName>
    </submittedName>
</protein>
<sequence length="1536" mass="174165">MDELIKEIEKLTKVSRILQPEQMIMTNLNNLDQYLNENITQDQYKKIEHALLSLFSINSGNFSIPCALQIACSLVSLYNCVKTPQFFDLFSLVVEKQTTIATIIATGYVIRYQGQHAKSQLPRFVEHILKQGQNLDFAVVYALRCVFKTGSKTIEKFVLPAFQFAKRAIMLPRQTTILACLKLFKILLRFNTLTPEMVFECISSILREDQFPVIKNEIASLVARCAFIPISHSIKNNNQQNEWAIGGEKDKPKQLFAKQLKDIKGFPIIMDMSIMHFLDLITPEMIAQDSQTIFTFIRSKSEANLQRLIPMLPEEFRNEHFKNILKEVPSPIQLHLLSMMSPDNGSVHSIARAAVDLSFTNNKLFRRVAIDFFVTFSKEQPKAANEFLAESLKFLIEDNTNNLYKTRRMGYIAKTILNNINAAGPLISDNRETINQLIEQTFSSFSIESPKCCAVLHILSALPEEFGTMDVVSNSISNIISQLKGNLSNQGKKTLKAMIIFRSVIQEENSCKSLVDLILNNFQKLPIPVIKALCEIVPKYLQSTQQATLVAEKIIERTTSLKISTDLIKNFIKRPLPTGLDLLKLPTPLTPQQIRDQQVLERIVLNFPSLFNSCSENSRVKIYDKLIHLVNVAPIARLYLLAICQSEFSNSLPTSALNYFIQQCNTNNLSTLQLSAESVGSFLVGHPNSLNNVISYVEKLNTMNGCFIMSAISSYVSFDRDNLLRAFIYISCKIRDQKLLAFAALALSSLCYNNMMNIVELGISSDMLSVIFQALQNTAAMQPIVVNLLSAAFSIMIETISVELQSNSLLVDLVFCIINSIRNIPISYSHEAFYSVAKSLFTFAYSISNNLTIKYPMYEGSPTEIQLSACDCFSISGKFNKMNLDTSAMLSKILSLLQRTSDDRASNFILTMAKMSEDTGFWISNIRRILLTSSLLETQSSTIEPTPTVKECCLKVCLILLGQIKNCETLNTEHLDDIISSACKATNTDLLQLQMTAFPVLQKVIELFKCVKTEEGNNLLSLYDSQFAQAVKSGFSLDLSVAGKFLYSYLTFNTENIEMTTSNILKTYVDGLSNCKQRSQPFFELSTHLCTSARNSPVIFEEIKDFLKTLTPMMSKIVTQSMSLFKNLTDWRQNSKFREFSQSFYPEMLPNFVWLQSFSEILIDYQVLVSFFLIEISFQREKWLFDAAFDSLKFVFTFAAQKINPELIELSIRTVMPYLKNLSKETTVSFIIGCAKTLQKGDKYDNLRYLILSISLDENLFDSTVISYVVFTDQNNILEKFVPTISKFLTKSVNSKFTTIEKCVSLYSLLSIHYKKMVGQIIPDILSLQNSIENDYLLEILNNCLMNFEGEFPIDIMARFCIQIFRRGGMLLIARLLISRPNIGIVFLQNGGMKSCFLMAMNDFSNFAVYGRFIELAISVCQKSDKTVCLMLCESVTRLVCKLIVQYGNDVMKGHQTVQLCVSLLKKCQEILNDEKFLSILLSIDSFDRQDVVKMLEIHIQKAAIKKKAKQLATFSSNTRARKSDDWQTLELSDDD</sequence>
<dbReference type="SUPFAM" id="SSF48371">
    <property type="entry name" value="ARM repeat"/>
    <property type="match status" value="1"/>
</dbReference>
<proteinExistence type="predicted"/>
<dbReference type="EMBL" id="DS113270">
    <property type="protein sequence ID" value="EAY14455.1"/>
    <property type="molecule type" value="Genomic_DNA"/>
</dbReference>
<dbReference type="InParanoid" id="A2DYR5"/>
<dbReference type="Proteomes" id="UP000001542">
    <property type="component" value="Unassembled WGS sequence"/>
</dbReference>
<dbReference type="RefSeq" id="XP_001326678.1">
    <property type="nucleotide sequence ID" value="XM_001326643.1"/>
</dbReference>
<gene>
    <name evidence="2" type="ORF">TVAG_426480</name>
</gene>
<dbReference type="VEuPathDB" id="TrichDB:TVAGG3_0538210"/>
<accession>A2DYR5</accession>
<dbReference type="KEGG" id="tva:4772443"/>
<reference evidence="2" key="1">
    <citation type="submission" date="2006-10" db="EMBL/GenBank/DDBJ databases">
        <authorList>
            <person name="Amadeo P."/>
            <person name="Zhao Q."/>
            <person name="Wortman J."/>
            <person name="Fraser-Liggett C."/>
            <person name="Carlton J."/>
        </authorList>
    </citation>
    <scope>NUCLEOTIDE SEQUENCE</scope>
    <source>
        <strain evidence="2">G3</strain>
    </source>
</reference>
<dbReference type="OrthoDB" id="10561762at2759"/>
<evidence type="ECO:0000313" key="3">
    <source>
        <dbReference type="Proteomes" id="UP000001542"/>
    </source>
</evidence>
<feature type="region of interest" description="Disordered" evidence="1">
    <location>
        <begin position="1516"/>
        <end position="1536"/>
    </location>
</feature>
<keyword evidence="3" id="KW-1185">Reference proteome</keyword>
<dbReference type="InterPro" id="IPR016024">
    <property type="entry name" value="ARM-type_fold"/>
</dbReference>
<evidence type="ECO:0000256" key="1">
    <source>
        <dbReference type="SAM" id="MobiDB-lite"/>
    </source>
</evidence>